<keyword evidence="2" id="KW-0067">ATP-binding</keyword>
<dbReference type="SMART" id="SM00448">
    <property type="entry name" value="REC"/>
    <property type="match status" value="1"/>
</dbReference>
<evidence type="ECO:0000313" key="10">
    <source>
        <dbReference type="Proteomes" id="UP000030518"/>
    </source>
</evidence>
<keyword evidence="3" id="KW-0805">Transcription regulation</keyword>
<dbReference type="SUPFAM" id="SSF52172">
    <property type="entry name" value="CheY-like"/>
    <property type="match status" value="1"/>
</dbReference>
<dbReference type="PROSITE" id="PS50110">
    <property type="entry name" value="RESPONSE_REGULATORY"/>
    <property type="match status" value="1"/>
</dbReference>
<dbReference type="GO" id="GO:0005524">
    <property type="term" value="F:ATP binding"/>
    <property type="evidence" value="ECO:0007669"/>
    <property type="project" value="UniProtKB-KW"/>
</dbReference>
<dbReference type="InterPro" id="IPR011006">
    <property type="entry name" value="CheY-like_superfamily"/>
</dbReference>
<dbReference type="GO" id="GO:0000160">
    <property type="term" value="P:phosphorelay signal transduction system"/>
    <property type="evidence" value="ECO:0007669"/>
    <property type="project" value="InterPro"/>
</dbReference>
<evidence type="ECO:0000256" key="2">
    <source>
        <dbReference type="ARBA" id="ARBA00022840"/>
    </source>
</evidence>
<dbReference type="CDD" id="cd00156">
    <property type="entry name" value="REC"/>
    <property type="match status" value="1"/>
</dbReference>
<evidence type="ECO:0000259" key="8">
    <source>
        <dbReference type="PROSITE" id="PS50110"/>
    </source>
</evidence>
<dbReference type="RefSeq" id="WP_052116442.1">
    <property type="nucleotide sequence ID" value="NZ_JRKJ01000021.1"/>
</dbReference>
<sequence>MEAPLSSEKATTETTAIRAPTLLIVDDDVGFVHAAAEVARLQGFEITIASELGQAAQRMRQRDYDLALVDLDLPDGNGLELLQGIDADRTRAVIVTGRPSVESALTSLRNSVVDYLVKPICPERLRELLQAAATDRRMPPPVSASPNHGMVGGSRNFQSVCRMIEKVAPTDAAVLVHGESGVGKELVARAIHAASGRSGPFVAVNCGAVAGELLASQLFGHEKGSFTGAVSRHMGFLEQAAHGTLFLDEITEMAPALQTHLLRVLDFGCFRRVGGHADLAVEVRIVSATNRDPREAVTSGRLREDLYYRLSGFDIPVAPLREREGDAVRLANAFLAELNARGTTRHAFSPDAIDAIARSPWPGNIRELRNAVQRAYILAEDGVVRIAPQAFPPAAADESSHTITFTIGTSFEEMERRILRKTLQHYGNNRRRAAAALGITARTIRNRLARERGAVMVEDDDEG</sequence>
<dbReference type="GO" id="GO:0006355">
    <property type="term" value="P:regulation of DNA-templated transcription"/>
    <property type="evidence" value="ECO:0007669"/>
    <property type="project" value="InterPro"/>
</dbReference>
<dbReference type="OrthoDB" id="9804019at2"/>
<dbReference type="Gene3D" id="3.40.50.2300">
    <property type="match status" value="1"/>
</dbReference>
<dbReference type="PROSITE" id="PS00675">
    <property type="entry name" value="SIGMA54_INTERACT_1"/>
    <property type="match status" value="1"/>
</dbReference>
<dbReference type="EMBL" id="JRKJ01000021">
    <property type="protein sequence ID" value="KGQ18200.1"/>
    <property type="molecule type" value="Genomic_DNA"/>
</dbReference>
<dbReference type="InterPro" id="IPR027417">
    <property type="entry name" value="P-loop_NTPase"/>
</dbReference>
<dbReference type="FunFam" id="3.40.50.300:FF:000006">
    <property type="entry name" value="DNA-binding transcriptional regulator NtrC"/>
    <property type="match status" value="1"/>
</dbReference>
<dbReference type="Proteomes" id="UP000030518">
    <property type="component" value="Unassembled WGS sequence"/>
</dbReference>
<evidence type="ECO:0000256" key="3">
    <source>
        <dbReference type="ARBA" id="ARBA00023015"/>
    </source>
</evidence>
<name>A0A0A2WIY5_9GAMM</name>
<dbReference type="PANTHER" id="PTHR32071">
    <property type="entry name" value="TRANSCRIPTIONAL REGULATORY PROTEIN"/>
    <property type="match status" value="1"/>
</dbReference>
<dbReference type="Gene3D" id="3.40.50.300">
    <property type="entry name" value="P-loop containing nucleotide triphosphate hydrolases"/>
    <property type="match status" value="1"/>
</dbReference>
<dbReference type="SMART" id="SM00382">
    <property type="entry name" value="AAA"/>
    <property type="match status" value="1"/>
</dbReference>
<dbReference type="InterPro" id="IPR002078">
    <property type="entry name" value="Sigma_54_int"/>
</dbReference>
<dbReference type="InterPro" id="IPR003593">
    <property type="entry name" value="AAA+_ATPase"/>
</dbReference>
<dbReference type="InterPro" id="IPR002197">
    <property type="entry name" value="HTH_Fis"/>
</dbReference>
<evidence type="ECO:0000256" key="5">
    <source>
        <dbReference type="ARBA" id="ARBA00023163"/>
    </source>
</evidence>
<dbReference type="InterPro" id="IPR001789">
    <property type="entry name" value="Sig_transdc_resp-reg_receiver"/>
</dbReference>
<evidence type="ECO:0000256" key="6">
    <source>
        <dbReference type="PROSITE-ProRule" id="PRU00169"/>
    </source>
</evidence>
<feature type="domain" description="Sigma-54 factor interaction" evidence="7">
    <location>
        <begin position="150"/>
        <end position="377"/>
    </location>
</feature>
<feature type="domain" description="Response regulatory" evidence="8">
    <location>
        <begin position="21"/>
        <end position="133"/>
    </location>
</feature>
<comment type="caution">
    <text evidence="9">The sequence shown here is derived from an EMBL/GenBank/DDBJ whole genome shotgun (WGS) entry which is preliminary data.</text>
</comment>
<dbReference type="Pfam" id="PF02954">
    <property type="entry name" value="HTH_8"/>
    <property type="match status" value="1"/>
</dbReference>
<dbReference type="SUPFAM" id="SSF52540">
    <property type="entry name" value="P-loop containing nucleoside triphosphate hydrolases"/>
    <property type="match status" value="1"/>
</dbReference>
<dbReference type="Pfam" id="PF00158">
    <property type="entry name" value="Sigma54_activat"/>
    <property type="match status" value="1"/>
</dbReference>
<dbReference type="InterPro" id="IPR058031">
    <property type="entry name" value="AAA_lid_NorR"/>
</dbReference>
<dbReference type="CDD" id="cd00009">
    <property type="entry name" value="AAA"/>
    <property type="match status" value="1"/>
</dbReference>
<dbReference type="PATRIC" id="fig|1300345.3.peg.2624"/>
<dbReference type="InterPro" id="IPR009057">
    <property type="entry name" value="Homeodomain-like_sf"/>
</dbReference>
<organism evidence="9 10">
    <name type="scientific">Lysobacter dokdonensis DS-58</name>
    <dbReference type="NCBI Taxonomy" id="1300345"/>
    <lineage>
        <taxon>Bacteria</taxon>
        <taxon>Pseudomonadati</taxon>
        <taxon>Pseudomonadota</taxon>
        <taxon>Gammaproteobacteria</taxon>
        <taxon>Lysobacterales</taxon>
        <taxon>Lysobacteraceae</taxon>
        <taxon>Noviluteimonas</taxon>
    </lineage>
</organism>
<keyword evidence="4" id="KW-0238">DNA-binding</keyword>
<dbReference type="STRING" id="1300345.LF41_1554"/>
<dbReference type="Gene3D" id="1.10.10.60">
    <property type="entry name" value="Homeodomain-like"/>
    <property type="match status" value="1"/>
</dbReference>
<evidence type="ECO:0000259" key="7">
    <source>
        <dbReference type="PROSITE" id="PS50045"/>
    </source>
</evidence>
<dbReference type="PROSITE" id="PS50045">
    <property type="entry name" value="SIGMA54_INTERACT_4"/>
    <property type="match status" value="1"/>
</dbReference>
<gene>
    <name evidence="9" type="ORF">LF41_1554</name>
</gene>
<evidence type="ECO:0000256" key="1">
    <source>
        <dbReference type="ARBA" id="ARBA00022741"/>
    </source>
</evidence>
<dbReference type="Pfam" id="PF25601">
    <property type="entry name" value="AAA_lid_14"/>
    <property type="match status" value="1"/>
</dbReference>
<dbReference type="AlphaFoldDB" id="A0A0A2WIY5"/>
<proteinExistence type="predicted"/>
<dbReference type="GO" id="GO:0043565">
    <property type="term" value="F:sequence-specific DNA binding"/>
    <property type="evidence" value="ECO:0007669"/>
    <property type="project" value="InterPro"/>
</dbReference>
<dbReference type="SUPFAM" id="SSF46689">
    <property type="entry name" value="Homeodomain-like"/>
    <property type="match status" value="1"/>
</dbReference>
<reference evidence="9 10" key="1">
    <citation type="submission" date="2014-09" db="EMBL/GenBank/DDBJ databases">
        <title>Genome sequences of Lysobacter dokdonensis DS-58.</title>
        <authorList>
            <person name="Kim J.F."/>
            <person name="Kwak M.-J."/>
        </authorList>
    </citation>
    <scope>NUCLEOTIDE SEQUENCE [LARGE SCALE GENOMIC DNA]</scope>
    <source>
        <strain evidence="9 10">DS-58</strain>
    </source>
</reference>
<dbReference type="Pfam" id="PF00072">
    <property type="entry name" value="Response_reg"/>
    <property type="match status" value="1"/>
</dbReference>
<dbReference type="Gene3D" id="1.10.8.60">
    <property type="match status" value="1"/>
</dbReference>
<keyword evidence="1" id="KW-0547">Nucleotide-binding</keyword>
<keyword evidence="5" id="KW-0804">Transcription</keyword>
<dbReference type="PROSITE" id="PS00688">
    <property type="entry name" value="SIGMA54_INTERACT_3"/>
    <property type="match status" value="1"/>
</dbReference>
<accession>A0A0A2WIY5</accession>
<dbReference type="PANTHER" id="PTHR32071:SF117">
    <property type="entry name" value="PTS-DEPENDENT DIHYDROXYACETONE KINASE OPERON REGULATORY PROTEIN-RELATED"/>
    <property type="match status" value="1"/>
</dbReference>
<protein>
    <submittedName>
        <fullName evidence="9">Two-component response regulator</fullName>
    </submittedName>
</protein>
<keyword evidence="6" id="KW-0597">Phosphoprotein</keyword>
<keyword evidence="10" id="KW-1185">Reference proteome</keyword>
<evidence type="ECO:0000313" key="9">
    <source>
        <dbReference type="EMBL" id="KGQ18200.1"/>
    </source>
</evidence>
<feature type="modified residue" description="4-aspartylphosphate" evidence="6">
    <location>
        <position position="70"/>
    </location>
</feature>
<evidence type="ECO:0000256" key="4">
    <source>
        <dbReference type="ARBA" id="ARBA00023125"/>
    </source>
</evidence>
<dbReference type="InterPro" id="IPR025944">
    <property type="entry name" value="Sigma_54_int_dom_CS"/>
</dbReference>
<dbReference type="eggNOG" id="COG2204">
    <property type="taxonomic scope" value="Bacteria"/>
</dbReference>
<dbReference type="InterPro" id="IPR025662">
    <property type="entry name" value="Sigma_54_int_dom_ATP-bd_1"/>
</dbReference>